<name>A0A078HBV8_BRANA</name>
<evidence type="ECO:0000313" key="2">
    <source>
        <dbReference type="Proteomes" id="UP000028999"/>
    </source>
</evidence>
<accession>A0A078HBV8</accession>
<proteinExistence type="predicted"/>
<sequence>MVSLGHGRTMWLLHYYVLGSDTTKISLKKVTSLIEDYHILNRN</sequence>
<reference evidence="1 2" key="1">
    <citation type="journal article" date="2014" name="Science">
        <title>Plant genetics. Early allopolyploid evolution in the post-Neolithic Brassica napus oilseed genome.</title>
        <authorList>
            <person name="Chalhoub B."/>
            <person name="Denoeud F."/>
            <person name="Liu S."/>
            <person name="Parkin I.A."/>
            <person name="Tang H."/>
            <person name="Wang X."/>
            <person name="Chiquet J."/>
            <person name="Belcram H."/>
            <person name="Tong C."/>
            <person name="Samans B."/>
            <person name="Correa M."/>
            <person name="Da Silva C."/>
            <person name="Just J."/>
            <person name="Falentin C."/>
            <person name="Koh C.S."/>
            <person name="Le Clainche I."/>
            <person name="Bernard M."/>
            <person name="Bento P."/>
            <person name="Noel B."/>
            <person name="Labadie K."/>
            <person name="Alberti A."/>
            <person name="Charles M."/>
            <person name="Arnaud D."/>
            <person name="Guo H."/>
            <person name="Daviaud C."/>
            <person name="Alamery S."/>
            <person name="Jabbari K."/>
            <person name="Zhao M."/>
            <person name="Edger P.P."/>
            <person name="Chelaifa H."/>
            <person name="Tack D."/>
            <person name="Lassalle G."/>
            <person name="Mestiri I."/>
            <person name="Schnel N."/>
            <person name="Le Paslier M.C."/>
            <person name="Fan G."/>
            <person name="Renault V."/>
            <person name="Bayer P.E."/>
            <person name="Golicz A.A."/>
            <person name="Manoli S."/>
            <person name="Lee T.H."/>
            <person name="Thi V.H."/>
            <person name="Chalabi S."/>
            <person name="Hu Q."/>
            <person name="Fan C."/>
            <person name="Tollenaere R."/>
            <person name="Lu Y."/>
            <person name="Battail C."/>
            <person name="Shen J."/>
            <person name="Sidebottom C.H."/>
            <person name="Wang X."/>
            <person name="Canaguier A."/>
            <person name="Chauveau A."/>
            <person name="Berard A."/>
            <person name="Deniot G."/>
            <person name="Guan M."/>
            <person name="Liu Z."/>
            <person name="Sun F."/>
            <person name="Lim Y.P."/>
            <person name="Lyons E."/>
            <person name="Town C.D."/>
            <person name="Bancroft I."/>
            <person name="Wang X."/>
            <person name="Meng J."/>
            <person name="Ma J."/>
            <person name="Pires J.C."/>
            <person name="King G.J."/>
            <person name="Brunel D."/>
            <person name="Delourme R."/>
            <person name="Renard M."/>
            <person name="Aury J.M."/>
            <person name="Adams K.L."/>
            <person name="Batley J."/>
            <person name="Snowdon R.J."/>
            <person name="Tost J."/>
            <person name="Edwards D."/>
            <person name="Zhou Y."/>
            <person name="Hua W."/>
            <person name="Sharpe A.G."/>
            <person name="Paterson A.H."/>
            <person name="Guan C."/>
            <person name="Wincker P."/>
        </authorList>
    </citation>
    <scope>NUCLEOTIDE SEQUENCE [LARGE SCALE GENOMIC DNA]</scope>
    <source>
        <strain evidence="2">cv. Darmor-bzh</strain>
    </source>
</reference>
<organism evidence="1 2">
    <name type="scientific">Brassica napus</name>
    <name type="common">Rape</name>
    <dbReference type="NCBI Taxonomy" id="3708"/>
    <lineage>
        <taxon>Eukaryota</taxon>
        <taxon>Viridiplantae</taxon>
        <taxon>Streptophyta</taxon>
        <taxon>Embryophyta</taxon>
        <taxon>Tracheophyta</taxon>
        <taxon>Spermatophyta</taxon>
        <taxon>Magnoliopsida</taxon>
        <taxon>eudicotyledons</taxon>
        <taxon>Gunneridae</taxon>
        <taxon>Pentapetalae</taxon>
        <taxon>rosids</taxon>
        <taxon>malvids</taxon>
        <taxon>Brassicales</taxon>
        <taxon>Brassicaceae</taxon>
        <taxon>Brassiceae</taxon>
        <taxon>Brassica</taxon>
    </lineage>
</organism>
<dbReference type="PaxDb" id="3708-A0A078HBV8"/>
<dbReference type="EMBL" id="LK032348">
    <property type="protein sequence ID" value="CDY35257.1"/>
    <property type="molecule type" value="Genomic_DNA"/>
</dbReference>
<protein>
    <submittedName>
        <fullName evidence="1">BnaA01g07740D protein</fullName>
    </submittedName>
</protein>
<dbReference type="AlphaFoldDB" id="A0A078HBV8"/>
<gene>
    <name evidence="1" type="primary">BnaA01g07740D</name>
    <name evidence="1" type="ORF">GSBRNA2T00058176001</name>
</gene>
<dbReference type="Proteomes" id="UP000028999">
    <property type="component" value="Unassembled WGS sequence"/>
</dbReference>
<evidence type="ECO:0000313" key="1">
    <source>
        <dbReference type="EMBL" id="CDY35257.1"/>
    </source>
</evidence>
<keyword evidence="2" id="KW-1185">Reference proteome</keyword>
<dbReference type="Gramene" id="CDY35257">
    <property type="protein sequence ID" value="CDY35257"/>
    <property type="gene ID" value="GSBRNA2T00058176001"/>
</dbReference>